<dbReference type="STRING" id="1834191.A5886_002498"/>
<dbReference type="RefSeq" id="WP_086275427.1">
    <property type="nucleotide sequence ID" value="NZ_NGKU01000001.1"/>
</dbReference>
<evidence type="ECO:0000259" key="1">
    <source>
        <dbReference type="PROSITE" id="PS50990"/>
    </source>
</evidence>
<dbReference type="OrthoDB" id="3186156at2"/>
<dbReference type="Pfam" id="PF13529">
    <property type="entry name" value="Peptidase_C39_2"/>
    <property type="match status" value="1"/>
</dbReference>
<evidence type="ECO:0000313" key="3">
    <source>
        <dbReference type="Proteomes" id="UP000195043"/>
    </source>
</evidence>
<name>A0A242A8N8_9ENTE</name>
<gene>
    <name evidence="2" type="ORF">A5886_002498</name>
</gene>
<dbReference type="InterPro" id="IPR005074">
    <property type="entry name" value="Peptidase_C39"/>
</dbReference>
<organism evidence="2 3">
    <name type="scientific">Candidatus Enterococcus testudinis</name>
    <dbReference type="NCBI Taxonomy" id="1834191"/>
    <lineage>
        <taxon>Bacteria</taxon>
        <taxon>Bacillati</taxon>
        <taxon>Bacillota</taxon>
        <taxon>Bacilli</taxon>
        <taxon>Lactobacillales</taxon>
        <taxon>Enterococcaceae</taxon>
        <taxon>Enterococcus</taxon>
    </lineage>
</organism>
<dbReference type="Proteomes" id="UP000195043">
    <property type="component" value="Unassembled WGS sequence"/>
</dbReference>
<dbReference type="AlphaFoldDB" id="A0A242A8N8"/>
<keyword evidence="3" id="KW-1185">Reference proteome</keyword>
<dbReference type="GO" id="GO:0006508">
    <property type="term" value="P:proteolysis"/>
    <property type="evidence" value="ECO:0007669"/>
    <property type="project" value="InterPro"/>
</dbReference>
<dbReference type="GO" id="GO:0005524">
    <property type="term" value="F:ATP binding"/>
    <property type="evidence" value="ECO:0007669"/>
    <property type="project" value="InterPro"/>
</dbReference>
<dbReference type="PROSITE" id="PS50990">
    <property type="entry name" value="PEPTIDASE_C39"/>
    <property type="match status" value="1"/>
</dbReference>
<dbReference type="GO" id="GO:0008233">
    <property type="term" value="F:peptidase activity"/>
    <property type="evidence" value="ECO:0007669"/>
    <property type="project" value="InterPro"/>
</dbReference>
<accession>A0A242A8N8</accession>
<dbReference type="GO" id="GO:0016020">
    <property type="term" value="C:membrane"/>
    <property type="evidence" value="ECO:0007669"/>
    <property type="project" value="InterPro"/>
</dbReference>
<sequence length="242" mass="27021">MLSVKTYRKRQPLLVLLGIVLLLVAFVRGITDVQVEHMSSFEESTISVSMIDSDMTDDYALFNDDASLYLQDMGIDTPLYLQTNERWAYDNYGFDGDQTIAENGCAIASIAMVASAITGYEVLPTEVLDWAGDSYYSAGQGTDWRIFSDYANAFGYQYQDLGTDIDLVADYLSDDQPVIVSVSAGEFTETGHIMVLAGMREDQVIVLDPNDSPEKQHYDSYYTLDDIAMQSVRFWALSNTSI</sequence>
<dbReference type="EMBL" id="NGKU01000001">
    <property type="protein sequence ID" value="OTN77398.1"/>
    <property type="molecule type" value="Genomic_DNA"/>
</dbReference>
<protein>
    <recommendedName>
        <fullName evidence="1">Peptidase C39 domain-containing protein</fullName>
    </recommendedName>
</protein>
<dbReference type="InterPro" id="IPR039564">
    <property type="entry name" value="Peptidase_C39-like"/>
</dbReference>
<feature type="domain" description="Peptidase C39" evidence="1">
    <location>
        <begin position="98"/>
        <end position="232"/>
    </location>
</feature>
<dbReference type="Gene3D" id="3.90.70.10">
    <property type="entry name" value="Cysteine proteinases"/>
    <property type="match status" value="1"/>
</dbReference>
<evidence type="ECO:0000313" key="2">
    <source>
        <dbReference type="EMBL" id="OTN77398.1"/>
    </source>
</evidence>
<proteinExistence type="predicted"/>
<reference evidence="2 3" key="1">
    <citation type="submission" date="2017-05" db="EMBL/GenBank/DDBJ databases">
        <title>The Genome Sequence of Enterococcus sp. 8G7_MSG3316.</title>
        <authorList>
            <consortium name="The Broad Institute Genomics Platform"/>
            <consortium name="The Broad Institute Genomic Center for Infectious Diseases"/>
            <person name="Earl A."/>
            <person name="Manson A."/>
            <person name="Schwartman J."/>
            <person name="Gilmore M."/>
            <person name="Abouelleil A."/>
            <person name="Cao P."/>
            <person name="Chapman S."/>
            <person name="Cusick C."/>
            <person name="Shea T."/>
            <person name="Young S."/>
            <person name="Neafsey D."/>
            <person name="Nusbaum C."/>
            <person name="Birren B."/>
        </authorList>
    </citation>
    <scope>NUCLEOTIDE SEQUENCE [LARGE SCALE GENOMIC DNA]</scope>
    <source>
        <strain evidence="2 3">8G7_MSG3316</strain>
    </source>
</reference>
<comment type="caution">
    <text evidence="2">The sequence shown here is derived from an EMBL/GenBank/DDBJ whole genome shotgun (WGS) entry which is preliminary data.</text>
</comment>